<dbReference type="RefSeq" id="WP_199025873.1">
    <property type="nucleotide sequence ID" value="NZ_JAELVR010000011.1"/>
</dbReference>
<keyword evidence="5" id="KW-1185">Reference proteome</keyword>
<dbReference type="CDD" id="cd04301">
    <property type="entry name" value="NAT_SF"/>
    <property type="match status" value="1"/>
</dbReference>
<proteinExistence type="predicted"/>
<dbReference type="Proteomes" id="UP000619079">
    <property type="component" value="Unassembled WGS sequence"/>
</dbReference>
<feature type="domain" description="N-acetyltransferase" evidence="3">
    <location>
        <begin position="10"/>
        <end position="203"/>
    </location>
</feature>
<dbReference type="PANTHER" id="PTHR43877:SF2">
    <property type="entry name" value="AMINOALKYLPHOSPHONATE N-ACETYLTRANSFERASE-RELATED"/>
    <property type="match status" value="1"/>
</dbReference>
<name>A0A8J7J859_9RHOB</name>
<dbReference type="InterPro" id="IPR050832">
    <property type="entry name" value="Bact_Acetyltransf"/>
</dbReference>
<dbReference type="SUPFAM" id="SSF55729">
    <property type="entry name" value="Acyl-CoA N-acyltransferases (Nat)"/>
    <property type="match status" value="1"/>
</dbReference>
<evidence type="ECO:0000256" key="1">
    <source>
        <dbReference type="ARBA" id="ARBA00022679"/>
    </source>
</evidence>
<dbReference type="EMBL" id="JAELVR010000011">
    <property type="protein sequence ID" value="MBJ6372995.1"/>
    <property type="molecule type" value="Genomic_DNA"/>
</dbReference>
<evidence type="ECO:0000256" key="2">
    <source>
        <dbReference type="ARBA" id="ARBA00023315"/>
    </source>
</evidence>
<dbReference type="InterPro" id="IPR000182">
    <property type="entry name" value="GNAT_dom"/>
</dbReference>
<dbReference type="InterPro" id="IPR016181">
    <property type="entry name" value="Acyl_CoA_acyltransferase"/>
</dbReference>
<evidence type="ECO:0000259" key="3">
    <source>
        <dbReference type="PROSITE" id="PS51186"/>
    </source>
</evidence>
<comment type="caution">
    <text evidence="4">The sequence shown here is derived from an EMBL/GenBank/DDBJ whole genome shotgun (WGS) entry which is preliminary data.</text>
</comment>
<reference evidence="4" key="1">
    <citation type="submission" date="2020-12" db="EMBL/GenBank/DDBJ databases">
        <title>Sedimentitalea sp. nov., isolated from sand in Incheon.</title>
        <authorList>
            <person name="Kim W."/>
        </authorList>
    </citation>
    <scope>NUCLEOTIDE SEQUENCE</scope>
    <source>
        <strain evidence="4">CAU 1593</strain>
    </source>
</reference>
<dbReference type="PANTHER" id="PTHR43877">
    <property type="entry name" value="AMINOALKYLPHOSPHONATE N-ACETYLTRANSFERASE-RELATED-RELATED"/>
    <property type="match status" value="1"/>
</dbReference>
<gene>
    <name evidence="4" type="ORF">JF290_15825</name>
</gene>
<keyword evidence="1" id="KW-0808">Transferase</keyword>
<protein>
    <submittedName>
        <fullName evidence="4">GNAT family N-acetyltransferase</fullName>
    </submittedName>
</protein>
<dbReference type="AlphaFoldDB" id="A0A8J7J859"/>
<accession>A0A8J7J859</accession>
<keyword evidence="2" id="KW-0012">Acyltransferase</keyword>
<dbReference type="Pfam" id="PF00583">
    <property type="entry name" value="Acetyltransf_1"/>
    <property type="match status" value="1"/>
</dbReference>
<organism evidence="4 5">
    <name type="scientific">Sedimentitalea arenosa</name>
    <dbReference type="NCBI Taxonomy" id="2798803"/>
    <lineage>
        <taxon>Bacteria</taxon>
        <taxon>Pseudomonadati</taxon>
        <taxon>Pseudomonadota</taxon>
        <taxon>Alphaproteobacteria</taxon>
        <taxon>Rhodobacterales</taxon>
        <taxon>Paracoccaceae</taxon>
        <taxon>Sedimentitalea</taxon>
    </lineage>
</organism>
<evidence type="ECO:0000313" key="5">
    <source>
        <dbReference type="Proteomes" id="UP000619079"/>
    </source>
</evidence>
<dbReference type="GO" id="GO:0016747">
    <property type="term" value="F:acyltransferase activity, transferring groups other than amino-acyl groups"/>
    <property type="evidence" value="ECO:0007669"/>
    <property type="project" value="InterPro"/>
</dbReference>
<dbReference type="Gene3D" id="3.40.630.30">
    <property type="match status" value="1"/>
</dbReference>
<dbReference type="PROSITE" id="PS51186">
    <property type="entry name" value="GNAT"/>
    <property type="match status" value="1"/>
</dbReference>
<evidence type="ECO:0000313" key="4">
    <source>
        <dbReference type="EMBL" id="MBJ6372995.1"/>
    </source>
</evidence>
<sequence>MTGSHASPKIEISPGFHDSERDFAATLFWQAFQAKLAPLMRPQAKALAFLARTIDPAFCLAARSEDGQLLGLAGFKTDKGALVGGTMSDLAETYGWIGALWRAPLLALLERDTRPGVFQMDGIFVAPQARGLGVGTALLGAIREHARDLGMGEISLDVIDTNPRARALYERFGFTATQTTDIGPLRHLFGFRSSTQMRMHIME</sequence>